<dbReference type="SUPFAM" id="SSF161070">
    <property type="entry name" value="SNF-like"/>
    <property type="match status" value="1"/>
</dbReference>
<feature type="transmembrane region" description="Helical" evidence="10">
    <location>
        <begin position="817"/>
        <end position="841"/>
    </location>
</feature>
<dbReference type="Pfam" id="PF00209">
    <property type="entry name" value="SNF"/>
    <property type="match status" value="1"/>
</dbReference>
<dbReference type="Proteomes" id="UP001431783">
    <property type="component" value="Unassembled WGS sequence"/>
</dbReference>
<dbReference type="GO" id="GO:0089718">
    <property type="term" value="P:amino acid import across plasma membrane"/>
    <property type="evidence" value="ECO:0007669"/>
    <property type="project" value="TreeGrafter"/>
</dbReference>
<comment type="caution">
    <text evidence="11">The sequence shown here is derived from an EMBL/GenBank/DDBJ whole genome shotgun (WGS) entry which is preliminary data.</text>
</comment>
<feature type="transmembrane region" description="Helical" evidence="10">
    <location>
        <begin position="541"/>
        <end position="559"/>
    </location>
</feature>
<feature type="transmembrane region" description="Helical" evidence="10">
    <location>
        <begin position="709"/>
        <end position="728"/>
    </location>
</feature>
<protein>
    <submittedName>
        <fullName evidence="11">Uncharacterized protein</fullName>
    </submittedName>
</protein>
<name>A0AAW1U1R0_9CUCU</name>
<reference evidence="11 12" key="1">
    <citation type="submission" date="2023-03" db="EMBL/GenBank/DDBJ databases">
        <title>Genome insight into feeding habits of ladybird beetles.</title>
        <authorList>
            <person name="Li H.-S."/>
            <person name="Huang Y.-H."/>
            <person name="Pang H."/>
        </authorList>
    </citation>
    <scope>NUCLEOTIDE SEQUENCE [LARGE SCALE GENOMIC DNA]</scope>
    <source>
        <strain evidence="11">SYSU_2023b</strain>
        <tissue evidence="11">Whole body</tissue>
    </source>
</reference>
<dbReference type="GO" id="GO:0005886">
    <property type="term" value="C:plasma membrane"/>
    <property type="evidence" value="ECO:0007669"/>
    <property type="project" value="TreeGrafter"/>
</dbReference>
<dbReference type="PRINTS" id="PR00176">
    <property type="entry name" value="NANEUSMPORT"/>
</dbReference>
<comment type="subcellular location">
    <subcellularLocation>
        <location evidence="1">Membrane</location>
        <topology evidence="1">Multi-pass membrane protein</topology>
    </subcellularLocation>
</comment>
<feature type="transmembrane region" description="Helical" evidence="10">
    <location>
        <begin position="973"/>
        <end position="1000"/>
    </location>
</feature>
<keyword evidence="12" id="KW-1185">Reference proteome</keyword>
<evidence type="ECO:0000256" key="5">
    <source>
        <dbReference type="ARBA" id="ARBA00022847"/>
    </source>
</evidence>
<feature type="compositionally biased region" description="Low complexity" evidence="9">
    <location>
        <begin position="452"/>
        <end position="496"/>
    </location>
</feature>
<dbReference type="InterPro" id="IPR037272">
    <property type="entry name" value="SNS_sf"/>
</dbReference>
<feature type="transmembrane region" description="Helical" evidence="10">
    <location>
        <begin position="933"/>
        <end position="961"/>
    </location>
</feature>
<feature type="transmembrane region" description="Helical" evidence="10">
    <location>
        <begin position="1006"/>
        <end position="1024"/>
    </location>
</feature>
<evidence type="ECO:0000256" key="3">
    <source>
        <dbReference type="ARBA" id="ARBA00022448"/>
    </source>
</evidence>
<dbReference type="PROSITE" id="PS50267">
    <property type="entry name" value="NA_NEUROTRAN_SYMP_3"/>
    <property type="match status" value="1"/>
</dbReference>
<evidence type="ECO:0000256" key="2">
    <source>
        <dbReference type="ARBA" id="ARBA00006459"/>
    </source>
</evidence>
<evidence type="ECO:0000256" key="10">
    <source>
        <dbReference type="SAM" id="Phobius"/>
    </source>
</evidence>
<dbReference type="PANTHER" id="PTHR11616:SF323">
    <property type="entry name" value="SODIUM-DEPENDENT TRANSPORTER BEDRAGGLED"/>
    <property type="match status" value="1"/>
</dbReference>
<comment type="similarity">
    <text evidence="2">Belongs to the sodium:neurotransmitter symporter (SNF) (TC 2.A.22) family.</text>
</comment>
<keyword evidence="7 10" id="KW-0472">Membrane</keyword>
<sequence>MHNAEATSDDLINFNVKSPSPVPNSSRHGTVFCISDNLLDTELIELEQKLQSSSNLPIASHSRKPSVDIEDILISIDDSYEPSAPPEEDDESFSEEVALSKTSSDGDSDSIVSHGKSPLGEDIEAIRILDTLDDILNAHIHEASENNISANGCDCIDGVTQQSIEECLSELDNYLRELDSSYDSDNEVLEEGGDSVHCADDIVSNNSSNAFRSDSRASLRSKLRRIEENYAKYVSTGWTNKGYLIGDEKVTPLKSRSLSACCKRNETWIRARSHLSTALATLPNRRKRRPGLLGSDLIERSNVSCSDRELETKASNVQSERLAHASGDRCTGTVVVETQTRAPNRRSSYTDADGVEVVAMEDEHVPKSGSSDRQVVSWLRSSMRHLRHLRLPSAGSSDAVRTNREGTISEAPTVEQTTLPATAPPTSGRPFSAPSRLSRSVVSGVQDERVRSQSQTSRTSAVSLEPGGRGGRSSSASSTSRRQRSLSSSETSLASSVDTVGTSPSAHGHQISQPTVADTRRPCERPRANDMPEAASPLGQWPHSLSSTLACLSCTLGLFNISRFAMLTVHFGCNFVFQFIILSVLFGLPLYTLQMCLGQQLGAGVIDMWRISPLFQGVGVSLFLSQALIGVYSIIGISWMFVFFRDSFIARMDRYKWAEPFSYYRSGHYAVFNSTQKLHETVPDYFNGVVLQRHHLSSGTEYGTIKFQLAFNLAVVWMIVFVSLSKGLRSYGKVIYVFTLVPVFGMFILCSKILGLMPPNFIHNIFPETSWEEFFTNSRSWLAAAQETFLTWGLLGAAVMQITSHNKEKHLLQRDSSLVAVITFIILLLVAFLANTCVQILKAGGYYYVPSSFERMNSYIFLRPQTEPLPTSLGNTPIRYMVHNSFILGEKVVRPFMDPTVESGYQVLRLATELIPATFAVLGSEKISSFWAVLFYFILILFGIAQQLAIWHSVITGIMAIKASVLKSWETTITFFSCSFGFLLGLPMATELGIYVVYVLDYTIGGIWWLLTIIFLQIVAVFMVRGRPYSGDNIVTALFNSTGQSLFTSWIPPLLSFIWNVVLPVGLVVLCISTFKNGHFKEMFIWHHAPVAEYWPLIVRQIGSMLQLLPVLCVPVVAVIQSYRYLNNGPSDILERIQLLYRPPIGDHMDDLAIQEAAAASRMNNVNIVSEDPPPKYTPPPSYTTATGARIAKFLRQSIRRSVRRLANVLGESSNQRQRGPIPQTQLPPPDYSTVLVEMNQAIQTITDTPITIFDGPEPSSGVRLSTLERLRSIQPAIGSSIITAAEVACILRSSFRRSTIRRNRNIERNDVENQFVDNSIASLSAENLIDSAAPIGETSLVMDHLSTTSDDTENKSTTVI</sequence>
<evidence type="ECO:0000313" key="11">
    <source>
        <dbReference type="EMBL" id="KAK9874552.1"/>
    </source>
</evidence>
<feature type="region of interest" description="Disordered" evidence="9">
    <location>
        <begin position="79"/>
        <end position="116"/>
    </location>
</feature>
<keyword evidence="6 10" id="KW-1133">Transmembrane helix</keyword>
<dbReference type="InterPro" id="IPR000175">
    <property type="entry name" value="Na/ntran_symport"/>
</dbReference>
<proteinExistence type="inferred from homology"/>
<feature type="transmembrane region" description="Helical" evidence="10">
    <location>
        <begin position="1057"/>
        <end position="1075"/>
    </location>
</feature>
<organism evidence="11 12">
    <name type="scientific">Henosepilachna vigintioctopunctata</name>
    <dbReference type="NCBI Taxonomy" id="420089"/>
    <lineage>
        <taxon>Eukaryota</taxon>
        <taxon>Metazoa</taxon>
        <taxon>Ecdysozoa</taxon>
        <taxon>Arthropoda</taxon>
        <taxon>Hexapoda</taxon>
        <taxon>Insecta</taxon>
        <taxon>Pterygota</taxon>
        <taxon>Neoptera</taxon>
        <taxon>Endopterygota</taxon>
        <taxon>Coleoptera</taxon>
        <taxon>Polyphaga</taxon>
        <taxon>Cucujiformia</taxon>
        <taxon>Coccinelloidea</taxon>
        <taxon>Coccinellidae</taxon>
        <taxon>Epilachninae</taxon>
        <taxon>Epilachnini</taxon>
        <taxon>Henosepilachna</taxon>
    </lineage>
</organism>
<evidence type="ECO:0000256" key="1">
    <source>
        <dbReference type="ARBA" id="ARBA00004141"/>
    </source>
</evidence>
<dbReference type="GO" id="GO:0046872">
    <property type="term" value="F:metal ion binding"/>
    <property type="evidence" value="ECO:0007669"/>
    <property type="project" value="UniProtKB-KW"/>
</dbReference>
<feature type="compositionally biased region" description="Basic and acidic residues" evidence="9">
    <location>
        <begin position="518"/>
        <end position="530"/>
    </location>
</feature>
<keyword evidence="8" id="KW-0915">Sodium</keyword>
<feature type="region of interest" description="Disordered" evidence="9">
    <location>
        <begin position="389"/>
        <end position="537"/>
    </location>
</feature>
<evidence type="ECO:0000256" key="8">
    <source>
        <dbReference type="PIRSR" id="PIRSR600175-1"/>
    </source>
</evidence>
<gene>
    <name evidence="11" type="ORF">WA026_005390</name>
</gene>
<feature type="transmembrane region" description="Helical" evidence="10">
    <location>
        <begin position="623"/>
        <end position="644"/>
    </location>
</feature>
<accession>A0AAW1U1R0</accession>
<evidence type="ECO:0000256" key="4">
    <source>
        <dbReference type="ARBA" id="ARBA00022692"/>
    </source>
</evidence>
<feature type="transmembrane region" description="Helical" evidence="10">
    <location>
        <begin position="734"/>
        <end position="754"/>
    </location>
</feature>
<keyword evidence="4 10" id="KW-0812">Transmembrane</keyword>
<dbReference type="EMBL" id="JARQZJ010000032">
    <property type="protein sequence ID" value="KAK9874552.1"/>
    <property type="molecule type" value="Genomic_DNA"/>
</dbReference>
<keyword evidence="8" id="KW-0479">Metal-binding</keyword>
<keyword evidence="5" id="KW-0769">Symport</keyword>
<feature type="compositionally biased region" description="Polar residues" evidence="9">
    <location>
        <begin position="497"/>
        <end position="516"/>
    </location>
</feature>
<dbReference type="GO" id="GO:0015179">
    <property type="term" value="F:L-amino acid transmembrane transporter activity"/>
    <property type="evidence" value="ECO:0007669"/>
    <property type="project" value="TreeGrafter"/>
</dbReference>
<evidence type="ECO:0000256" key="6">
    <source>
        <dbReference type="ARBA" id="ARBA00022989"/>
    </source>
</evidence>
<feature type="transmembrane region" description="Helical" evidence="10">
    <location>
        <begin position="571"/>
        <end position="591"/>
    </location>
</feature>
<evidence type="ECO:0000313" key="12">
    <source>
        <dbReference type="Proteomes" id="UP001431783"/>
    </source>
</evidence>
<dbReference type="PANTHER" id="PTHR11616">
    <property type="entry name" value="SODIUM/CHLORIDE DEPENDENT TRANSPORTER"/>
    <property type="match status" value="1"/>
</dbReference>
<feature type="binding site" evidence="8">
    <location>
        <position position="560"/>
    </location>
    <ligand>
        <name>Na(+)</name>
        <dbReference type="ChEBI" id="CHEBI:29101"/>
        <label>1</label>
    </ligand>
</feature>
<evidence type="ECO:0000256" key="9">
    <source>
        <dbReference type="SAM" id="MobiDB-lite"/>
    </source>
</evidence>
<dbReference type="GO" id="GO:0005283">
    <property type="term" value="F:amino acid:sodium symporter activity"/>
    <property type="evidence" value="ECO:0007669"/>
    <property type="project" value="TreeGrafter"/>
</dbReference>
<keyword evidence="3" id="KW-0813">Transport</keyword>
<evidence type="ECO:0000256" key="7">
    <source>
        <dbReference type="ARBA" id="ARBA00023136"/>
    </source>
</evidence>